<organism evidence="10 11">
    <name type="scientific">Cannabis sativa</name>
    <name type="common">Hemp</name>
    <name type="synonym">Marijuana</name>
    <dbReference type="NCBI Taxonomy" id="3483"/>
    <lineage>
        <taxon>Eukaryota</taxon>
        <taxon>Viridiplantae</taxon>
        <taxon>Streptophyta</taxon>
        <taxon>Embryophyta</taxon>
        <taxon>Tracheophyta</taxon>
        <taxon>Spermatophyta</taxon>
        <taxon>Magnoliopsida</taxon>
        <taxon>eudicotyledons</taxon>
        <taxon>Gunneridae</taxon>
        <taxon>Pentapetalae</taxon>
        <taxon>rosids</taxon>
        <taxon>fabids</taxon>
        <taxon>Rosales</taxon>
        <taxon>Cannabaceae</taxon>
        <taxon>Cannabis</taxon>
    </lineage>
</organism>
<feature type="domain" description="COBRA C-terminal" evidence="9">
    <location>
        <begin position="260"/>
        <end position="403"/>
    </location>
</feature>
<protein>
    <recommendedName>
        <fullName evidence="7">COBRA-like protein</fullName>
    </recommendedName>
</protein>
<dbReference type="GO" id="GO:0098552">
    <property type="term" value="C:side of membrane"/>
    <property type="evidence" value="ECO:0007669"/>
    <property type="project" value="UniProtKB-KW"/>
</dbReference>
<dbReference type="GO" id="GO:0010215">
    <property type="term" value="P:cellulose microfibril organization"/>
    <property type="evidence" value="ECO:0007669"/>
    <property type="project" value="InterPro"/>
</dbReference>
<evidence type="ECO:0000256" key="7">
    <source>
        <dbReference type="PIRNR" id="PIRNR038122"/>
    </source>
</evidence>
<dbReference type="Pfam" id="PF04833">
    <property type="entry name" value="COBRA"/>
    <property type="match status" value="1"/>
</dbReference>
<sequence length="406" mass="46215">MYWNRAIFLHCLFSLAISSLSFHQINGYDWRDPLGNITIRWDIISPTPDGYVAVVNITNYQKYRKVDAPGWKLSWRWAHKEIIWTTIGARVADQGNCRRFKKNVPTSCAKAPTIFDLTANDDEVKQNQKIDGCCKGGVLLSRVQSYHNSTTAFQIAVGGEGSSNITWRLPTNYTFRTPHGAYSCSRARVVPNTRFISADRRRITQAMKTWKVECSYKPPSQFKDVPNQCCVSLSSALGVNTSCPICSCSCPNQNHSCSTKRHDRLVSKIECTKHMCPVNINWQVINHQRKVRVTISNLNYAKSYQDWIMLAEHPAFDNSTTLLHANHKFLSPKSYSNKMEVVWGRRGYNDALTPFGKKGSSIKMVMVFKRYKAGHHDRIATADWKNPPDAIFFNGDLCVIPNTTQF</sequence>
<dbReference type="GO" id="GO:0005886">
    <property type="term" value="C:plasma membrane"/>
    <property type="evidence" value="ECO:0007669"/>
    <property type="project" value="UniProtKB-SubCell"/>
</dbReference>
<name>A0A803PI33_CANSA</name>
<evidence type="ECO:0000256" key="8">
    <source>
        <dbReference type="SAM" id="SignalP"/>
    </source>
</evidence>
<dbReference type="GO" id="GO:0052324">
    <property type="term" value="P:plant-type cell wall cellulose biosynthetic process"/>
    <property type="evidence" value="ECO:0007669"/>
    <property type="project" value="TreeGrafter"/>
</dbReference>
<dbReference type="AlphaFoldDB" id="A0A803PI33"/>
<keyword evidence="6" id="KW-0449">Lipoprotein</keyword>
<proteinExistence type="inferred from homology"/>
<evidence type="ECO:0000259" key="9">
    <source>
        <dbReference type="Pfam" id="PF25079"/>
    </source>
</evidence>
<accession>A0A803PI33</accession>
<keyword evidence="3" id="KW-0472">Membrane</keyword>
<dbReference type="PANTHER" id="PTHR31673:SF61">
    <property type="entry name" value="PROTEIN COBRA"/>
    <property type="match status" value="1"/>
</dbReference>
<dbReference type="EMBL" id="UZAU01000365">
    <property type="status" value="NOT_ANNOTATED_CDS"/>
    <property type="molecule type" value="Genomic_DNA"/>
</dbReference>
<reference evidence="10" key="2">
    <citation type="submission" date="2021-03" db="UniProtKB">
        <authorList>
            <consortium name="EnsemblPlants"/>
        </authorList>
    </citation>
    <scope>IDENTIFICATION</scope>
</reference>
<evidence type="ECO:0000313" key="11">
    <source>
        <dbReference type="Proteomes" id="UP000596661"/>
    </source>
</evidence>
<comment type="similarity">
    <text evidence="2 7">Belongs to the COBRA family.</text>
</comment>
<evidence type="ECO:0000256" key="4">
    <source>
        <dbReference type="ARBA" id="ARBA00022729"/>
    </source>
</evidence>
<evidence type="ECO:0000256" key="5">
    <source>
        <dbReference type="ARBA" id="ARBA00023180"/>
    </source>
</evidence>
<keyword evidence="5" id="KW-0325">Glycoprotein</keyword>
<dbReference type="InterPro" id="IPR006918">
    <property type="entry name" value="COBRA_pln"/>
</dbReference>
<reference evidence="10" key="1">
    <citation type="submission" date="2018-11" db="EMBL/GenBank/DDBJ databases">
        <authorList>
            <person name="Grassa J C."/>
        </authorList>
    </citation>
    <scope>NUCLEOTIDE SEQUENCE [LARGE SCALE GENOMIC DNA]</scope>
</reference>
<evidence type="ECO:0000256" key="6">
    <source>
        <dbReference type="ARBA" id="ARBA00023288"/>
    </source>
</evidence>
<dbReference type="PANTHER" id="PTHR31673">
    <property type="entry name" value="PROTEIN COBRA"/>
    <property type="match status" value="1"/>
</dbReference>
<dbReference type="Proteomes" id="UP000596661">
    <property type="component" value="Chromosome 4"/>
</dbReference>
<feature type="signal peptide" evidence="8">
    <location>
        <begin position="1"/>
        <end position="27"/>
    </location>
</feature>
<evidence type="ECO:0000256" key="2">
    <source>
        <dbReference type="ARBA" id="ARBA00005507"/>
    </source>
</evidence>
<evidence type="ECO:0000256" key="3">
    <source>
        <dbReference type="ARBA" id="ARBA00022622"/>
    </source>
</evidence>
<comment type="subcellular location">
    <subcellularLocation>
        <location evidence="1">Cell membrane</location>
        <topology evidence="1">Lipid-anchor</topology>
        <topology evidence="1">GPI-anchor</topology>
    </subcellularLocation>
</comment>
<dbReference type="EnsemblPlants" id="evm.model.04.602">
    <property type="protein sequence ID" value="cds.evm.model.04.602"/>
    <property type="gene ID" value="evm.TU.04.602"/>
</dbReference>
<keyword evidence="4 8" id="KW-0732">Signal</keyword>
<keyword evidence="11" id="KW-1185">Reference proteome</keyword>
<dbReference type="InterPro" id="IPR056900">
    <property type="entry name" value="COB_C"/>
</dbReference>
<dbReference type="Gramene" id="evm.model.04.602">
    <property type="protein sequence ID" value="cds.evm.model.04.602"/>
    <property type="gene ID" value="evm.TU.04.602"/>
</dbReference>
<evidence type="ECO:0000313" key="10">
    <source>
        <dbReference type="EnsemblPlants" id="cds.evm.model.04.602"/>
    </source>
</evidence>
<dbReference type="OMA" id="CPVNINW"/>
<evidence type="ECO:0000256" key="1">
    <source>
        <dbReference type="ARBA" id="ARBA00004609"/>
    </source>
</evidence>
<keyword evidence="3" id="KW-0336">GPI-anchor</keyword>
<feature type="chain" id="PRO_5030621299" description="COBRA-like protein" evidence="8">
    <location>
        <begin position="28"/>
        <end position="406"/>
    </location>
</feature>
<dbReference type="Pfam" id="PF25079">
    <property type="entry name" value="COB_C"/>
    <property type="match status" value="1"/>
</dbReference>
<dbReference type="PIRSF" id="PIRSF038122">
    <property type="entry name" value="COBRA"/>
    <property type="match status" value="1"/>
</dbReference>